<keyword evidence="1" id="KW-0812">Transmembrane</keyword>
<reference evidence="2" key="1">
    <citation type="submission" date="2023-06" db="EMBL/GenBank/DDBJ databases">
        <title>Genome-scale phylogeny and comparative genomics of the fungal order Sordariales.</title>
        <authorList>
            <consortium name="Lawrence Berkeley National Laboratory"/>
            <person name="Hensen N."/>
            <person name="Bonometti L."/>
            <person name="Westerberg I."/>
            <person name="Brannstrom I.O."/>
            <person name="Guillou S."/>
            <person name="Cros-Aarteil S."/>
            <person name="Calhoun S."/>
            <person name="Haridas S."/>
            <person name="Kuo A."/>
            <person name="Mondo S."/>
            <person name="Pangilinan J."/>
            <person name="Riley R."/>
            <person name="Labutti K."/>
            <person name="Andreopoulos B."/>
            <person name="Lipzen A."/>
            <person name="Chen C."/>
            <person name="Yanf M."/>
            <person name="Daum C."/>
            <person name="Ng V."/>
            <person name="Clum A."/>
            <person name="Steindorff A."/>
            <person name="Ohm R."/>
            <person name="Martin F."/>
            <person name="Silar P."/>
            <person name="Natvig D."/>
            <person name="Lalanne C."/>
            <person name="Gautier V."/>
            <person name="Ament-Velasquez S.L."/>
            <person name="Kruys A."/>
            <person name="Hutchinson M.I."/>
            <person name="Powell A.J."/>
            <person name="Barry K."/>
            <person name="Miller A.N."/>
            <person name="Grigoriev I.V."/>
            <person name="Debuchy R."/>
            <person name="Gladieux P."/>
            <person name="Thoren M.H."/>
            <person name="Johannesson H."/>
        </authorList>
    </citation>
    <scope>NUCLEOTIDE SEQUENCE</scope>
    <source>
        <strain evidence="2">SMH4607-1</strain>
    </source>
</reference>
<comment type="caution">
    <text evidence="2">The sequence shown here is derived from an EMBL/GenBank/DDBJ whole genome shotgun (WGS) entry which is preliminary data.</text>
</comment>
<evidence type="ECO:0000313" key="2">
    <source>
        <dbReference type="EMBL" id="KAK0721083.1"/>
    </source>
</evidence>
<evidence type="ECO:0000256" key="1">
    <source>
        <dbReference type="SAM" id="Phobius"/>
    </source>
</evidence>
<feature type="transmembrane region" description="Helical" evidence="1">
    <location>
        <begin position="85"/>
        <end position="108"/>
    </location>
</feature>
<dbReference type="Proteomes" id="UP001172102">
    <property type="component" value="Unassembled WGS sequence"/>
</dbReference>
<proteinExistence type="predicted"/>
<gene>
    <name evidence="2" type="ORF">B0H67DRAFT_212271</name>
</gene>
<sequence>MRIISVRSLGVLRFYGLFTSLFIAGQPRDAVFALTRTGAKWSLVEEKRQLYMPMHGGNPWKPSGKHSFCCCPQIAQGSMGHKESFVYFGFVVLGDIRLFSFGSCMAWSTHVGSKLVDARLCVFSLFLASAMRICIAHWMAIIHA</sequence>
<evidence type="ECO:0000313" key="3">
    <source>
        <dbReference type="Proteomes" id="UP001172102"/>
    </source>
</evidence>
<accession>A0AA40E3D0</accession>
<name>A0AA40E3D0_9PEZI</name>
<keyword evidence="1" id="KW-1133">Transmembrane helix</keyword>
<protein>
    <submittedName>
        <fullName evidence="2">Uncharacterized protein</fullName>
    </submittedName>
</protein>
<keyword evidence="1" id="KW-0472">Membrane</keyword>
<dbReference type="AlphaFoldDB" id="A0AA40E3D0"/>
<dbReference type="EMBL" id="JAUKUA010000003">
    <property type="protein sequence ID" value="KAK0721083.1"/>
    <property type="molecule type" value="Genomic_DNA"/>
</dbReference>
<keyword evidence="3" id="KW-1185">Reference proteome</keyword>
<feature type="transmembrane region" description="Helical" evidence="1">
    <location>
        <begin position="120"/>
        <end position="141"/>
    </location>
</feature>
<organism evidence="2 3">
    <name type="scientific">Lasiosphaeris hirsuta</name>
    <dbReference type="NCBI Taxonomy" id="260670"/>
    <lineage>
        <taxon>Eukaryota</taxon>
        <taxon>Fungi</taxon>
        <taxon>Dikarya</taxon>
        <taxon>Ascomycota</taxon>
        <taxon>Pezizomycotina</taxon>
        <taxon>Sordariomycetes</taxon>
        <taxon>Sordariomycetidae</taxon>
        <taxon>Sordariales</taxon>
        <taxon>Lasiosphaeriaceae</taxon>
        <taxon>Lasiosphaeris</taxon>
    </lineage>
</organism>